<accession>X6N1L3</accession>
<organism evidence="1 2">
    <name type="scientific">Reticulomyxa filosa</name>
    <dbReference type="NCBI Taxonomy" id="46433"/>
    <lineage>
        <taxon>Eukaryota</taxon>
        <taxon>Sar</taxon>
        <taxon>Rhizaria</taxon>
        <taxon>Retaria</taxon>
        <taxon>Foraminifera</taxon>
        <taxon>Monothalamids</taxon>
        <taxon>Reticulomyxidae</taxon>
        <taxon>Reticulomyxa</taxon>
    </lineage>
</organism>
<sequence>MGLFILWNILSEPNNTRYRKISNERLSNVLQKKCRRKRADYSIVVQECVAYLYEFGFNEEIDKNWYNYKPVNIIRLWNWYKDLITKRLKYQSQQYPIPKTVLVLQKEKWKQCEAVFDHDTRRIALLDVKSENLTVETLQVGDSNKKEFEFDISIQWNTDLSEAEKMENKWRIVILNNRWKFRVLTTYERECLCKNIYIYMFLFVCAWQINLKLIKIFNNQTIKGFQFFSTNYLPLNPYTTTLEQVFKQLKEQLPIYESIASEVDELIALRCEYTKCVPPIPSNVSTKVLLNDIYKDVRHYPQIEVMWVIQCCFLVPYDRTYSFGNDRFSKTVKKELPSLELTNEKIQFNPFLSESDQNKIEGTYPLMTHISLQFETSNTDTLKDLLHEVIKNGFLRDLINNESKDFDEGKIKEIISFNQTQSRQLILNPEVLTILKRIKHVYHFNFHKRLGYPLDIHKICALLLYCEKSCSYQFKKDQFAFNYNKWIYFDRFLCEAIMTLSKHERREECDAELYYGLNSVKFTNIEQQIKPGYFIGTISTYDDLRIAQSHRGDRGCILEFHPSMRRAFHIFSCDISWLFSNKPQHEILFARTYDFNIHKKSLPESISWNVSIKSETENMQVVLLTWAIYDKFINQTLQISKILNSGIDFNLIYIGLAHIGRDSEKAKELVTKFEQWRTRDNNEKGHKDLMYKFYQYRARNDDVNLFCIFLDNTGELRHLGINSLEFAIYLTIFNGLPFVEKDKTNT</sequence>
<dbReference type="Proteomes" id="UP000023152">
    <property type="component" value="Unassembled WGS sequence"/>
</dbReference>
<reference evidence="1 2" key="1">
    <citation type="journal article" date="2013" name="Curr. Biol.">
        <title>The Genome of the Foraminiferan Reticulomyxa filosa.</title>
        <authorList>
            <person name="Glockner G."/>
            <person name="Hulsmann N."/>
            <person name="Schleicher M."/>
            <person name="Noegel A.A."/>
            <person name="Eichinger L."/>
            <person name="Gallinger C."/>
            <person name="Pawlowski J."/>
            <person name="Sierra R."/>
            <person name="Euteneuer U."/>
            <person name="Pillet L."/>
            <person name="Moustafa A."/>
            <person name="Platzer M."/>
            <person name="Groth M."/>
            <person name="Szafranski K."/>
            <person name="Schliwa M."/>
        </authorList>
    </citation>
    <scope>NUCLEOTIDE SEQUENCE [LARGE SCALE GENOMIC DNA]</scope>
</reference>
<dbReference type="EMBL" id="ASPP01012863">
    <property type="protein sequence ID" value="ETO20165.1"/>
    <property type="molecule type" value="Genomic_DNA"/>
</dbReference>
<protein>
    <submittedName>
        <fullName evidence="1">Uncharacterized protein</fullName>
    </submittedName>
</protein>
<comment type="caution">
    <text evidence="1">The sequence shown here is derived from an EMBL/GenBank/DDBJ whole genome shotgun (WGS) entry which is preliminary data.</text>
</comment>
<dbReference type="AlphaFoldDB" id="X6N1L3"/>
<proteinExistence type="predicted"/>
<evidence type="ECO:0000313" key="2">
    <source>
        <dbReference type="Proteomes" id="UP000023152"/>
    </source>
</evidence>
<keyword evidence="2" id="KW-1185">Reference proteome</keyword>
<dbReference type="OrthoDB" id="9990006at2759"/>
<name>X6N1L3_RETFI</name>
<gene>
    <name evidence="1" type="ORF">RFI_17055</name>
</gene>
<evidence type="ECO:0000313" key="1">
    <source>
        <dbReference type="EMBL" id="ETO20165.1"/>
    </source>
</evidence>